<dbReference type="AlphaFoldDB" id="A0A644Y362"/>
<organism evidence="1">
    <name type="scientific">bioreactor metagenome</name>
    <dbReference type="NCBI Taxonomy" id="1076179"/>
    <lineage>
        <taxon>unclassified sequences</taxon>
        <taxon>metagenomes</taxon>
        <taxon>ecological metagenomes</taxon>
    </lineage>
</organism>
<proteinExistence type="predicted"/>
<comment type="caution">
    <text evidence="1">The sequence shown here is derived from an EMBL/GenBank/DDBJ whole genome shotgun (WGS) entry which is preliminary data.</text>
</comment>
<protein>
    <submittedName>
        <fullName evidence="1">Uncharacterized protein</fullName>
    </submittedName>
</protein>
<reference evidence="1" key="1">
    <citation type="submission" date="2019-08" db="EMBL/GenBank/DDBJ databases">
        <authorList>
            <person name="Kucharzyk K."/>
            <person name="Murdoch R.W."/>
            <person name="Higgins S."/>
            <person name="Loffler F."/>
        </authorList>
    </citation>
    <scope>NUCLEOTIDE SEQUENCE</scope>
</reference>
<gene>
    <name evidence="1" type="ORF">SDC9_67392</name>
</gene>
<sequence>MDIFIVSFSVLNPLRYQPPSRDNDSQINFIEKIMEQLYQELIHLTLPTILLESVYDVNFTVELEKERKTILDWLTCRCSLEIEIDQVVESLGEKYIRQLSQRDIKTAVIEALTEELQCRILDYCVAINIAYPGFFEITNISTSYNDKPYPKSDTHTYICDLFDAYIAATDSKWPQINVLNIRNVWKWLSEKTHYFNGISITAIDRAINAFTYLFNPDKYEDLLYCLIGIESIYNSNESNAILEQIKVKCESLFGESASTKKELNQMYNIRSRFIHGQLNFPSKFTPYEGADDFNEFECSFLKTLQTAQSILLATIQKFVVNDAEQMITSITLDFK</sequence>
<name>A0A644Y362_9ZZZZ</name>
<accession>A0A644Y362</accession>
<evidence type="ECO:0000313" key="1">
    <source>
        <dbReference type="EMBL" id="MPM20953.1"/>
    </source>
</evidence>
<dbReference type="EMBL" id="VSSQ01003490">
    <property type="protein sequence ID" value="MPM20953.1"/>
    <property type="molecule type" value="Genomic_DNA"/>
</dbReference>